<reference evidence="2" key="1">
    <citation type="submission" date="2016-03" db="EMBL/GenBank/DDBJ databases">
        <title>Mechanisms controlling the formation of the plant cell surface in tip-growing cells are functionally conserved among land plants.</title>
        <authorList>
            <person name="Honkanen S."/>
            <person name="Jones V.A."/>
            <person name="Morieri G."/>
            <person name="Champion C."/>
            <person name="Hetherington A.J."/>
            <person name="Kelly S."/>
            <person name="Saint-Marcoux D."/>
            <person name="Proust H."/>
            <person name="Prescott H."/>
            <person name="Dolan L."/>
        </authorList>
    </citation>
    <scope>NUCLEOTIDE SEQUENCE [LARGE SCALE GENOMIC DNA]</scope>
    <source>
        <tissue evidence="2">Whole gametophyte</tissue>
    </source>
</reference>
<dbReference type="PANTHER" id="PTHR24007">
    <property type="entry name" value="BRCA1-ASSOCIATED PROTEIN"/>
    <property type="match status" value="1"/>
</dbReference>
<protein>
    <submittedName>
        <fullName evidence="2">Uncharacterized protein</fullName>
    </submittedName>
</protein>
<keyword evidence="3" id="KW-1185">Reference proteome</keyword>
<evidence type="ECO:0000313" key="2">
    <source>
        <dbReference type="EMBL" id="OAE22804.1"/>
    </source>
</evidence>
<gene>
    <name evidence="2" type="ORF">AXG93_1454s1000</name>
</gene>
<name>A0A176VPH5_MARPO</name>
<dbReference type="GO" id="GO:0007265">
    <property type="term" value="P:Ras protein signal transduction"/>
    <property type="evidence" value="ECO:0007669"/>
    <property type="project" value="TreeGrafter"/>
</dbReference>
<proteinExistence type="predicted"/>
<feature type="region of interest" description="Disordered" evidence="1">
    <location>
        <begin position="122"/>
        <end position="165"/>
    </location>
</feature>
<dbReference type="AlphaFoldDB" id="A0A176VPH5"/>
<dbReference type="Proteomes" id="UP000077202">
    <property type="component" value="Unassembled WGS sequence"/>
</dbReference>
<feature type="region of interest" description="Disordered" evidence="1">
    <location>
        <begin position="1"/>
        <end position="37"/>
    </location>
</feature>
<dbReference type="GO" id="GO:0016567">
    <property type="term" value="P:protein ubiquitination"/>
    <property type="evidence" value="ECO:0007669"/>
    <property type="project" value="TreeGrafter"/>
</dbReference>
<feature type="compositionally biased region" description="Polar residues" evidence="1">
    <location>
        <begin position="133"/>
        <end position="142"/>
    </location>
</feature>
<dbReference type="EMBL" id="LVLJ01003066">
    <property type="protein sequence ID" value="OAE22804.1"/>
    <property type="molecule type" value="Genomic_DNA"/>
</dbReference>
<dbReference type="PANTHER" id="PTHR24007:SF7">
    <property type="entry name" value="BRCA1-ASSOCIATED PROTEIN"/>
    <property type="match status" value="1"/>
</dbReference>
<evidence type="ECO:0000256" key="1">
    <source>
        <dbReference type="SAM" id="MobiDB-lite"/>
    </source>
</evidence>
<evidence type="ECO:0000313" key="3">
    <source>
        <dbReference type="Proteomes" id="UP000077202"/>
    </source>
</evidence>
<accession>A0A176VPH5</accession>
<dbReference type="GO" id="GO:0061630">
    <property type="term" value="F:ubiquitin protein ligase activity"/>
    <property type="evidence" value="ECO:0007669"/>
    <property type="project" value="TreeGrafter"/>
</dbReference>
<comment type="caution">
    <text evidence="2">The sequence shown here is derived from an EMBL/GenBank/DDBJ whole genome shotgun (WGS) entry which is preliminary data.</text>
</comment>
<sequence>MATTTVEEASTDGGAKGAPVWEKGAGPAGGGEPGHTRTVCFSSGNPRMESTRGVMHCNTTPDSGSADQLPIATENHHRLTTQLERQKQYYEGFLEDAETRTDSSISLAVEKATSPELQRMQQDMKKVQEENKSLQQVNQIHLDNQKRRQQKSKERKERGTAKIKERDEQITNLEKQVRAGLLGKVQTETASSEAVRIELLELVSVLCHFIVFCVRVHVS</sequence>
<feature type="compositionally biased region" description="Basic and acidic residues" evidence="1">
    <location>
        <begin position="122"/>
        <end position="132"/>
    </location>
</feature>
<organism evidence="2 3">
    <name type="scientific">Marchantia polymorpha subsp. ruderalis</name>
    <dbReference type="NCBI Taxonomy" id="1480154"/>
    <lineage>
        <taxon>Eukaryota</taxon>
        <taxon>Viridiplantae</taxon>
        <taxon>Streptophyta</taxon>
        <taxon>Embryophyta</taxon>
        <taxon>Marchantiophyta</taxon>
        <taxon>Marchantiopsida</taxon>
        <taxon>Marchantiidae</taxon>
        <taxon>Marchantiales</taxon>
        <taxon>Marchantiaceae</taxon>
        <taxon>Marchantia</taxon>
    </lineage>
</organism>
<dbReference type="GO" id="GO:0005737">
    <property type="term" value="C:cytoplasm"/>
    <property type="evidence" value="ECO:0007669"/>
    <property type="project" value="TreeGrafter"/>
</dbReference>
<feature type="compositionally biased region" description="Basic and acidic residues" evidence="1">
    <location>
        <begin position="143"/>
        <end position="165"/>
    </location>
</feature>